<dbReference type="OrthoDB" id="9788453at2"/>
<dbReference type="InterPro" id="IPR044770">
    <property type="entry name" value="MFS_spinster-like"/>
</dbReference>
<organism evidence="8 9">
    <name type="scientific">Flagellimonas pacifica</name>
    <dbReference type="NCBI Taxonomy" id="1247520"/>
    <lineage>
        <taxon>Bacteria</taxon>
        <taxon>Pseudomonadati</taxon>
        <taxon>Bacteroidota</taxon>
        <taxon>Flavobacteriia</taxon>
        <taxon>Flavobacteriales</taxon>
        <taxon>Flavobacteriaceae</taxon>
        <taxon>Flagellimonas</taxon>
    </lineage>
</organism>
<evidence type="ECO:0000259" key="7">
    <source>
        <dbReference type="PROSITE" id="PS50850"/>
    </source>
</evidence>
<feature type="transmembrane region" description="Helical" evidence="6">
    <location>
        <begin position="48"/>
        <end position="70"/>
    </location>
</feature>
<evidence type="ECO:0000256" key="2">
    <source>
        <dbReference type="ARBA" id="ARBA00022448"/>
    </source>
</evidence>
<feature type="transmembrane region" description="Helical" evidence="6">
    <location>
        <begin position="171"/>
        <end position="189"/>
    </location>
</feature>
<evidence type="ECO:0000256" key="5">
    <source>
        <dbReference type="ARBA" id="ARBA00023136"/>
    </source>
</evidence>
<keyword evidence="3 6" id="KW-0812">Transmembrane</keyword>
<evidence type="ECO:0000256" key="4">
    <source>
        <dbReference type="ARBA" id="ARBA00022989"/>
    </source>
</evidence>
<dbReference type="InterPro" id="IPR020846">
    <property type="entry name" value="MFS_dom"/>
</dbReference>
<dbReference type="Gene3D" id="1.20.1250.20">
    <property type="entry name" value="MFS general substrate transporter like domains"/>
    <property type="match status" value="2"/>
</dbReference>
<evidence type="ECO:0000313" key="8">
    <source>
        <dbReference type="EMBL" id="SNZ01416.1"/>
    </source>
</evidence>
<sequence length="427" mass="46116">MSKITKSNQSKWYVLVILTTVYAFNFIDRQILVILAEPIKADLGLSDTQLGLLTGLAFAALYVTMGLPIARLADKGNRKNIVAASLTLWSLMTAISGTVTSFFQLLLARIGVGIGEAGGSPPSHSIISDYFPPKKRATALAIYSMGIYIGILLGFVIGGVIAKLYGWRITFYAIGIPGILLAIILYFTIKEPIKGQSDAIGTSDQTPKLAEVIKTLFGSKSFVFAALGAGFIAFGTYGFGNFMPSFLQRVHGMDIASAGYALGLIFGVGGGVGTFLGGYFADRYGKKDVRWHLWIIMITGFAGYIPFAMAIFSGDVNWVLAMTFLAVFLLAFNLAPVIAVTHSLVNARMRAFASSILFLILNLIGLGLGPLAMGYLSDLLTPNYGDLSLRWAFCIIFLSGSIATVFFGLAAKNYKEDLKRIQHNNDY</sequence>
<dbReference type="GO" id="GO:0022857">
    <property type="term" value="F:transmembrane transporter activity"/>
    <property type="evidence" value="ECO:0007669"/>
    <property type="project" value="InterPro"/>
</dbReference>
<evidence type="ECO:0000256" key="6">
    <source>
        <dbReference type="SAM" id="Phobius"/>
    </source>
</evidence>
<dbReference type="GO" id="GO:0016020">
    <property type="term" value="C:membrane"/>
    <property type="evidence" value="ECO:0007669"/>
    <property type="project" value="UniProtKB-SubCell"/>
</dbReference>
<reference evidence="9" key="1">
    <citation type="submission" date="2017-09" db="EMBL/GenBank/DDBJ databases">
        <authorList>
            <person name="Varghese N."/>
            <person name="Submissions S."/>
        </authorList>
    </citation>
    <scope>NUCLEOTIDE SEQUENCE [LARGE SCALE GENOMIC DNA]</scope>
    <source>
        <strain evidence="9">DSM 25885</strain>
    </source>
</reference>
<gene>
    <name evidence="8" type="ORF">SAMN06265377_3254</name>
</gene>
<feature type="transmembrane region" description="Helical" evidence="6">
    <location>
        <begin position="388"/>
        <end position="411"/>
    </location>
</feature>
<evidence type="ECO:0000256" key="3">
    <source>
        <dbReference type="ARBA" id="ARBA00022692"/>
    </source>
</evidence>
<dbReference type="PANTHER" id="PTHR23505:SF79">
    <property type="entry name" value="PROTEIN SPINSTER"/>
    <property type="match status" value="1"/>
</dbReference>
<dbReference type="PROSITE" id="PS50850">
    <property type="entry name" value="MFS"/>
    <property type="match status" value="1"/>
</dbReference>
<feature type="transmembrane region" description="Helical" evidence="6">
    <location>
        <begin position="260"/>
        <end position="281"/>
    </location>
</feature>
<evidence type="ECO:0000256" key="1">
    <source>
        <dbReference type="ARBA" id="ARBA00004141"/>
    </source>
</evidence>
<dbReference type="Pfam" id="PF07690">
    <property type="entry name" value="MFS_1"/>
    <property type="match status" value="1"/>
</dbReference>
<feature type="transmembrane region" description="Helical" evidence="6">
    <location>
        <begin position="318"/>
        <end position="340"/>
    </location>
</feature>
<evidence type="ECO:0000313" key="9">
    <source>
        <dbReference type="Proteomes" id="UP000219048"/>
    </source>
</evidence>
<name>A0A285N066_9FLAO</name>
<feature type="transmembrane region" description="Helical" evidence="6">
    <location>
        <begin position="293"/>
        <end position="312"/>
    </location>
</feature>
<keyword evidence="4 6" id="KW-1133">Transmembrane helix</keyword>
<feature type="transmembrane region" description="Helical" evidence="6">
    <location>
        <begin position="222"/>
        <end position="240"/>
    </location>
</feature>
<dbReference type="Proteomes" id="UP000219048">
    <property type="component" value="Unassembled WGS sequence"/>
</dbReference>
<dbReference type="CDD" id="cd17328">
    <property type="entry name" value="MFS_spinster_like"/>
    <property type="match status" value="1"/>
</dbReference>
<dbReference type="RefSeq" id="WP_097046862.1">
    <property type="nucleotide sequence ID" value="NZ_OBEH01000005.1"/>
</dbReference>
<dbReference type="InterPro" id="IPR011701">
    <property type="entry name" value="MFS"/>
</dbReference>
<comment type="subcellular location">
    <subcellularLocation>
        <location evidence="1">Membrane</location>
        <topology evidence="1">Multi-pass membrane protein</topology>
    </subcellularLocation>
</comment>
<dbReference type="InterPro" id="IPR036259">
    <property type="entry name" value="MFS_trans_sf"/>
</dbReference>
<feature type="transmembrane region" description="Helical" evidence="6">
    <location>
        <begin position="140"/>
        <end position="165"/>
    </location>
</feature>
<dbReference type="EMBL" id="OBEH01000005">
    <property type="protein sequence ID" value="SNZ01416.1"/>
    <property type="molecule type" value="Genomic_DNA"/>
</dbReference>
<feature type="domain" description="Major facilitator superfamily (MFS) profile" evidence="7">
    <location>
        <begin position="14"/>
        <end position="412"/>
    </location>
</feature>
<dbReference type="SUPFAM" id="SSF103473">
    <property type="entry name" value="MFS general substrate transporter"/>
    <property type="match status" value="1"/>
</dbReference>
<feature type="transmembrane region" description="Helical" evidence="6">
    <location>
        <begin position="12"/>
        <end position="36"/>
    </location>
</feature>
<proteinExistence type="predicted"/>
<keyword evidence="9" id="KW-1185">Reference proteome</keyword>
<keyword evidence="5 6" id="KW-0472">Membrane</keyword>
<protein>
    <submittedName>
        <fullName evidence="8">Predicted arabinose efflux permease, MFS family</fullName>
    </submittedName>
</protein>
<feature type="transmembrane region" description="Helical" evidence="6">
    <location>
        <begin position="352"/>
        <end position="376"/>
    </location>
</feature>
<dbReference type="PANTHER" id="PTHR23505">
    <property type="entry name" value="SPINSTER"/>
    <property type="match status" value="1"/>
</dbReference>
<accession>A0A285N066</accession>
<dbReference type="AlphaFoldDB" id="A0A285N066"/>
<keyword evidence="2" id="KW-0813">Transport</keyword>